<keyword evidence="1" id="KW-0472">Membrane</keyword>
<dbReference type="Proteomes" id="UP000281985">
    <property type="component" value="Unassembled WGS sequence"/>
</dbReference>
<evidence type="ECO:0000256" key="1">
    <source>
        <dbReference type="SAM" id="Phobius"/>
    </source>
</evidence>
<evidence type="ECO:0008006" key="4">
    <source>
        <dbReference type="Google" id="ProtNLM"/>
    </source>
</evidence>
<accession>A0A3M0GFY7</accession>
<evidence type="ECO:0000313" key="3">
    <source>
        <dbReference type="Proteomes" id="UP000281985"/>
    </source>
</evidence>
<keyword evidence="1" id="KW-0812">Transmembrane</keyword>
<keyword evidence="3" id="KW-1185">Reference proteome</keyword>
<protein>
    <recommendedName>
        <fullName evidence="4">Phage holin family protein</fullName>
    </recommendedName>
</protein>
<dbReference type="InterPro" id="IPR009937">
    <property type="entry name" value="Phage_holin_3_6"/>
</dbReference>
<evidence type="ECO:0000313" key="2">
    <source>
        <dbReference type="EMBL" id="RMB63208.1"/>
    </source>
</evidence>
<keyword evidence="1" id="KW-1133">Transmembrane helix</keyword>
<dbReference type="AlphaFoldDB" id="A0A3M0GFY7"/>
<name>A0A3M0GFY7_9FLAO</name>
<reference evidence="2 3" key="1">
    <citation type="submission" date="2018-10" db="EMBL/GenBank/DDBJ databases">
        <title>Dokdonia luteus sp. nov., isolated from sea water.</title>
        <authorList>
            <person name="Zhou L.Y."/>
            <person name="Du Z.J."/>
        </authorList>
    </citation>
    <scope>NUCLEOTIDE SEQUENCE [LARGE SCALE GENOMIC DNA]</scope>
    <source>
        <strain evidence="2 3">SH27</strain>
    </source>
</reference>
<comment type="caution">
    <text evidence="2">The sequence shown here is derived from an EMBL/GenBank/DDBJ whole genome shotgun (WGS) entry which is preliminary data.</text>
</comment>
<gene>
    <name evidence="2" type="ORF">EAX61_02095</name>
</gene>
<dbReference type="Pfam" id="PF07332">
    <property type="entry name" value="Phage_holin_3_6"/>
    <property type="match status" value="1"/>
</dbReference>
<feature type="transmembrane region" description="Helical" evidence="1">
    <location>
        <begin position="75"/>
        <end position="97"/>
    </location>
</feature>
<dbReference type="OrthoDB" id="1144182at2"/>
<dbReference type="RefSeq" id="WP_121916011.1">
    <property type="nucleotide sequence ID" value="NZ_REFV01000002.1"/>
</dbReference>
<feature type="transmembrane region" description="Helical" evidence="1">
    <location>
        <begin position="46"/>
        <end position="69"/>
    </location>
</feature>
<dbReference type="EMBL" id="REFV01000002">
    <property type="protein sequence ID" value="RMB63208.1"/>
    <property type="molecule type" value="Genomic_DNA"/>
</dbReference>
<organism evidence="2 3">
    <name type="scientific">Dokdonia sinensis</name>
    <dbReference type="NCBI Taxonomy" id="2479847"/>
    <lineage>
        <taxon>Bacteria</taxon>
        <taxon>Pseudomonadati</taxon>
        <taxon>Bacteroidota</taxon>
        <taxon>Flavobacteriia</taxon>
        <taxon>Flavobacteriales</taxon>
        <taxon>Flavobacteriaceae</taxon>
        <taxon>Dokdonia</taxon>
    </lineage>
</organism>
<proteinExistence type="predicted"/>
<sequence length="139" mass="15499">MAFEKLTDNIKELTSNTEQYIKTSAEYYKLSIFRNSMKGLIGFANVAIRATFALIALLFISVGVAIIIGESMENASAGYFIVGAFYVVVFLLIFAFAKKPIEKMLLMKYSKMAFNEKMSETTVTTAVTQPKSTIHESVH</sequence>